<evidence type="ECO:0000313" key="2">
    <source>
        <dbReference type="Proteomes" id="UP000657372"/>
    </source>
</evidence>
<comment type="caution">
    <text evidence="1">The sequence shown here is derived from an EMBL/GenBank/DDBJ whole genome shotgun (WGS) entry which is preliminary data.</text>
</comment>
<gene>
    <name evidence="1" type="ORF">IXC47_18960</name>
</gene>
<keyword evidence="2" id="KW-1185">Reference proteome</keyword>
<evidence type="ECO:0000313" key="1">
    <source>
        <dbReference type="EMBL" id="MBF8179766.1"/>
    </source>
</evidence>
<dbReference type="Proteomes" id="UP000657372">
    <property type="component" value="Unassembled WGS sequence"/>
</dbReference>
<reference evidence="1 2" key="1">
    <citation type="submission" date="2020-11" db="EMBL/GenBank/DDBJ databases">
        <title>WGS of Herminiimonas contaminans strain Marseille-Q4544 isolated from planarians Schmidtea mediterranea.</title>
        <authorList>
            <person name="Kangale L."/>
        </authorList>
    </citation>
    <scope>NUCLEOTIDE SEQUENCE [LARGE SCALE GENOMIC DNA]</scope>
    <source>
        <strain evidence="1 2">Marseille-Q4544</strain>
    </source>
</reference>
<evidence type="ECO:0008006" key="3">
    <source>
        <dbReference type="Google" id="ProtNLM"/>
    </source>
</evidence>
<sequence>MTIAFYNALSGDVNVDEFLDARRKFLMAVRESQFLFSPDSGIYETLLDLREKAFSIHGFKANSESLQSDPTLFIQLHEKMINELDSWDGLTSKIQKAMASHLNFHS</sequence>
<name>A0ABS0EY34_9BURK</name>
<dbReference type="EMBL" id="JADOEL010000031">
    <property type="protein sequence ID" value="MBF8179766.1"/>
    <property type="molecule type" value="Genomic_DNA"/>
</dbReference>
<proteinExistence type="predicted"/>
<protein>
    <recommendedName>
        <fullName evidence="3">Flagellar protein FliT</fullName>
    </recommendedName>
</protein>
<organism evidence="1 2">
    <name type="scientific">Herminiimonas contaminans</name>
    <dbReference type="NCBI Taxonomy" id="1111140"/>
    <lineage>
        <taxon>Bacteria</taxon>
        <taxon>Pseudomonadati</taxon>
        <taxon>Pseudomonadota</taxon>
        <taxon>Betaproteobacteria</taxon>
        <taxon>Burkholderiales</taxon>
        <taxon>Oxalobacteraceae</taxon>
        <taxon>Herminiimonas</taxon>
    </lineage>
</organism>
<accession>A0ABS0EY34</accession>